<dbReference type="Gene3D" id="2.60.120.200">
    <property type="match status" value="1"/>
</dbReference>
<feature type="transmembrane region" description="Helical" evidence="2">
    <location>
        <begin position="320"/>
        <end position="342"/>
    </location>
</feature>
<keyword evidence="3" id="KW-0732">Signal</keyword>
<evidence type="ECO:0000256" key="3">
    <source>
        <dbReference type="SAM" id="SignalP"/>
    </source>
</evidence>
<feature type="compositionally biased region" description="Basic and acidic residues" evidence="1">
    <location>
        <begin position="54"/>
        <end position="63"/>
    </location>
</feature>
<feature type="signal peptide" evidence="3">
    <location>
        <begin position="1"/>
        <end position="21"/>
    </location>
</feature>
<gene>
    <name evidence="4" type="ORF">MNOR_LOCUS32048</name>
</gene>
<evidence type="ECO:0000313" key="5">
    <source>
        <dbReference type="Proteomes" id="UP001497623"/>
    </source>
</evidence>
<dbReference type="SUPFAM" id="SSF49899">
    <property type="entry name" value="Concanavalin A-like lectins/glucanases"/>
    <property type="match status" value="1"/>
</dbReference>
<dbReference type="AlphaFoldDB" id="A0AAV2S427"/>
<reference evidence="4 5" key="1">
    <citation type="submission" date="2024-05" db="EMBL/GenBank/DDBJ databases">
        <authorList>
            <person name="Wallberg A."/>
        </authorList>
    </citation>
    <scope>NUCLEOTIDE SEQUENCE [LARGE SCALE GENOMIC DNA]</scope>
</reference>
<keyword evidence="5" id="KW-1185">Reference proteome</keyword>
<protein>
    <recommendedName>
        <fullName evidence="6">MAM domain-containing protein</fullName>
    </recommendedName>
</protein>
<accession>A0AAV2S427</accession>
<evidence type="ECO:0000256" key="1">
    <source>
        <dbReference type="SAM" id="MobiDB-lite"/>
    </source>
</evidence>
<comment type="caution">
    <text evidence="4">The sequence shown here is derived from an EMBL/GenBank/DDBJ whole genome shotgun (WGS) entry which is preliminary data.</text>
</comment>
<evidence type="ECO:0000256" key="2">
    <source>
        <dbReference type="SAM" id="Phobius"/>
    </source>
</evidence>
<evidence type="ECO:0008006" key="6">
    <source>
        <dbReference type="Google" id="ProtNLM"/>
    </source>
</evidence>
<proteinExistence type="predicted"/>
<feature type="chain" id="PRO_5044022148" description="MAM domain-containing protein" evidence="3">
    <location>
        <begin position="22"/>
        <end position="391"/>
    </location>
</feature>
<evidence type="ECO:0000313" key="4">
    <source>
        <dbReference type="EMBL" id="CAL4158177.1"/>
    </source>
</evidence>
<dbReference type="InterPro" id="IPR013320">
    <property type="entry name" value="ConA-like_dom_sf"/>
</dbReference>
<keyword evidence="2" id="KW-1133">Transmembrane helix</keyword>
<sequence>MDLKWITLVSLLVLQYSYIECADQDADDSTKQVPAVSSPPTGGAEEGASNRRRPLTDPEHEYSGKAQASEGLYFDTADWSKEAEKWMFKGGAWGLVSLPDDKHPGIADPPVPGPVLIAEGSSMKKVIVSRSLSGLENVSLHFSYFLTNNPRSPPTLEVYQLKGNDNSLVWPSLAEDGNVGYGQWIDGRVDILPYNGDFEIKFIGQRIVDKNDIGLDDIVLRGNFMKNAEGEGNLRAEDNDNQTTSFATQNDNDNESNNTQSELTTVSSENKINVTMGNNTGTEDEVSNNPSNVTENPAVINETGIGGIAGTDSPPTEEGWGIFKIFLTISVLGGCVLLYLYWRQRRLQDDEIPVFSRGPTIDYYNPTFEDDVSADEGLTGRGVPSNYKSFH</sequence>
<feature type="compositionally biased region" description="Polar residues" evidence="1">
    <location>
        <begin position="241"/>
        <end position="265"/>
    </location>
</feature>
<feature type="region of interest" description="Disordered" evidence="1">
    <location>
        <begin position="231"/>
        <end position="265"/>
    </location>
</feature>
<keyword evidence="2" id="KW-0812">Transmembrane</keyword>
<dbReference type="Proteomes" id="UP001497623">
    <property type="component" value="Unassembled WGS sequence"/>
</dbReference>
<feature type="region of interest" description="Disordered" evidence="1">
    <location>
        <begin position="27"/>
        <end position="67"/>
    </location>
</feature>
<organism evidence="4 5">
    <name type="scientific">Meganyctiphanes norvegica</name>
    <name type="common">Northern krill</name>
    <name type="synonym">Thysanopoda norvegica</name>
    <dbReference type="NCBI Taxonomy" id="48144"/>
    <lineage>
        <taxon>Eukaryota</taxon>
        <taxon>Metazoa</taxon>
        <taxon>Ecdysozoa</taxon>
        <taxon>Arthropoda</taxon>
        <taxon>Crustacea</taxon>
        <taxon>Multicrustacea</taxon>
        <taxon>Malacostraca</taxon>
        <taxon>Eumalacostraca</taxon>
        <taxon>Eucarida</taxon>
        <taxon>Euphausiacea</taxon>
        <taxon>Euphausiidae</taxon>
        <taxon>Meganyctiphanes</taxon>
    </lineage>
</organism>
<keyword evidence="2" id="KW-0472">Membrane</keyword>
<dbReference type="EMBL" id="CAXKWB010042608">
    <property type="protein sequence ID" value="CAL4158177.1"/>
    <property type="molecule type" value="Genomic_DNA"/>
</dbReference>
<name>A0AAV2S427_MEGNR</name>